<proteinExistence type="predicted"/>
<keyword evidence="2" id="KW-1185">Reference proteome</keyword>
<dbReference type="Proteomes" id="UP001243375">
    <property type="component" value="Unassembled WGS sequence"/>
</dbReference>
<reference evidence="1" key="1">
    <citation type="submission" date="2023-04" db="EMBL/GenBank/DDBJ databases">
        <title>Draft Genome sequencing of Naganishia species isolated from polar environments using Oxford Nanopore Technology.</title>
        <authorList>
            <person name="Leo P."/>
            <person name="Venkateswaran K."/>
        </authorList>
    </citation>
    <scope>NUCLEOTIDE SEQUENCE</scope>
    <source>
        <strain evidence="1">MNA-CCFEE 5425</strain>
    </source>
</reference>
<organism evidence="1 2">
    <name type="scientific">Naganishia vaughanmartiniae</name>
    <dbReference type="NCBI Taxonomy" id="1424756"/>
    <lineage>
        <taxon>Eukaryota</taxon>
        <taxon>Fungi</taxon>
        <taxon>Dikarya</taxon>
        <taxon>Basidiomycota</taxon>
        <taxon>Agaricomycotina</taxon>
        <taxon>Tremellomycetes</taxon>
        <taxon>Filobasidiales</taxon>
        <taxon>Filobasidiaceae</taxon>
        <taxon>Naganishia</taxon>
    </lineage>
</organism>
<protein>
    <submittedName>
        <fullName evidence="1">Uncharacterized protein</fullName>
    </submittedName>
</protein>
<gene>
    <name evidence="1" type="ORF">QFC22_001611</name>
</gene>
<comment type="caution">
    <text evidence="1">The sequence shown here is derived from an EMBL/GenBank/DDBJ whole genome shotgun (WGS) entry which is preliminary data.</text>
</comment>
<accession>A0ACC2XJ15</accession>
<name>A0ACC2XJ15_9TREE</name>
<evidence type="ECO:0000313" key="2">
    <source>
        <dbReference type="Proteomes" id="UP001243375"/>
    </source>
</evidence>
<evidence type="ECO:0000313" key="1">
    <source>
        <dbReference type="EMBL" id="KAJ9123409.1"/>
    </source>
</evidence>
<sequence>MATIPASSVSAYAHLAPRPAISRPASPPYTTYPVITGAAGFLASYYAVPLVVDTQPVEEEREEREIISASAFLGHAYDTLHQSTPDEPSTNDPNDASYVLQDVRSSLFPGQQAFFASLSPTADRGVRGDTTWTAERGWTSPHTDEQQDGTSKPDDGDGDARSQEEIDSLPLLPPPPPPQREGPPTINTSLDMPYITSQLTQSLAVQPSAQETPQGKGTARLVRRESSSHSAGAGAKSSNSLSRQSSVRRGDRAAAAAGNTETPPPPQPEQGDATPISPASAFLSHFSPPMRASYPQPHQRGPATQAIQIQQLQGQQEGDMTMSSDFSLSRVGSPTKYGADGGEYAGLGVGMQGVGPMGMMLGSPDGEDGPAGRSRSFSASMTGSGYSLPPTATTQAQSHLAAPGGTNMSMSFSNSSVFSHQSSGGSSLAPDAAGAQVLHYTLGKVIGRGGFSTVRLAKDNNTGEKYACRIIKRDDLSDQSGSLENFELELEIWKDVSRVRCEGILPLLEQWRDPEGYATYLFSPYMARGSLLDVLRREGGSEETARKWFPGVVRAVKALHRGWRGEDKDGVERDAPGGVLHGDLKLDNFLVGEGKGEIVVCDFGLAQRISAGSSGHSGAVVAVPDAPSAVAAGAVGDGEERRGRREERRIILHSREASPERTVIPLYHPASAVPAALFSPSPSGSRQPSRSRPRLHSPYVSTTELDFQHHHLHQHQHHAHAHAQHVARPSLPAFPTSNQILFGDRHQRSSTSRGGKEVSPGPPHARARRTSRSRSRKPAGHPIPVQTCFPSASLPYASPELLRAPPSPPDFAQDIWALGIILHALLTSRLPFVDAFDPRLQMKIIRGEWAVPPGLGEEWVECLRGCLEVDPRRRWDVDQLAACDAVQGWQEAKTQSRNRSKSRSRSRARSRARAHPRLDVSPTDLLAVGRPAGDHRARSRSRNRTDYFASAATLGSMGNAEVPGTPRTGRARSRSGASLFREREHHSHFDSPLEALPEMDAVQQDTTTLPPHQHVILHATIRSPGRRRSSQALVAHALGTGFSSGIGSRGDTDSDGHHPPAHRAPSSSSSSRNISSSRSRSRDQGTSARYIPRALPALAPHTGAGLSTSPVQSLTANIIKPVGNVPAPRANDGKDSSR</sequence>
<dbReference type="EMBL" id="JASBWU010000003">
    <property type="protein sequence ID" value="KAJ9123409.1"/>
    <property type="molecule type" value="Genomic_DNA"/>
</dbReference>